<dbReference type="AlphaFoldDB" id="F2L6D8"/>
<evidence type="ECO:0000313" key="1">
    <source>
        <dbReference type="EMBL" id="AEA12534.1"/>
    </source>
</evidence>
<gene>
    <name evidence="1" type="ordered locus">TUZN_1054</name>
</gene>
<sequence length="62" mass="6776">MEAPLILALALLATVMALAPVRPVYAVNVLYKLHDNPSLDCAIGRGWNSSSYCAYYYVVASR</sequence>
<reference key="2">
    <citation type="submission" date="2011-03" db="EMBL/GenBank/DDBJ databases">
        <title>Complete genome sequence of the thermoacidophilic crenarchaeon Thermoproteus uzoniensis 768-20.</title>
        <authorList>
            <person name="Mardanov A.V."/>
            <person name="Gumerov V.M."/>
            <person name="Beletsky A.V."/>
            <person name="Prokofeva M.I."/>
            <person name="Bonch-Osmolovskaya E.A."/>
            <person name="Ravin N.V."/>
            <person name="Skryabin K.G."/>
        </authorList>
    </citation>
    <scope>NUCLEOTIDE SEQUENCE</scope>
    <source>
        <strain>768-20</strain>
    </source>
</reference>
<evidence type="ECO:0000313" key="2">
    <source>
        <dbReference type="Proteomes" id="UP000008138"/>
    </source>
</evidence>
<reference evidence="1 2" key="1">
    <citation type="journal article" date="2011" name="J. Bacteriol.">
        <title>Complete genome sequence of the thermoacidophilic crenarchaeon Thermoproteus uzoniensis 768-20.</title>
        <authorList>
            <person name="Mardanov A.V."/>
            <person name="Gumerov V.M."/>
            <person name="Beletsky A.V."/>
            <person name="Prokofeva M.I."/>
            <person name="Bonch-Osmolovskaya E.A."/>
            <person name="Ravin N.V."/>
            <person name="Skryabin K.G."/>
        </authorList>
    </citation>
    <scope>NUCLEOTIDE SEQUENCE [LARGE SCALE GENOMIC DNA]</scope>
    <source>
        <strain evidence="1 2">768-20</strain>
    </source>
</reference>
<protein>
    <submittedName>
        <fullName evidence="1">Uncharacterized protein</fullName>
    </submittedName>
</protein>
<dbReference type="Proteomes" id="UP000008138">
    <property type="component" value="Chromosome"/>
</dbReference>
<keyword evidence="2" id="KW-1185">Reference proteome</keyword>
<name>F2L6D8_THEU7</name>
<dbReference type="RefSeq" id="WP_013679870.1">
    <property type="nucleotide sequence ID" value="NC_015315.1"/>
</dbReference>
<organism evidence="1 2">
    <name type="scientific">Thermoproteus uzoniensis (strain 768-20)</name>
    <dbReference type="NCBI Taxonomy" id="999630"/>
    <lineage>
        <taxon>Archaea</taxon>
        <taxon>Thermoproteota</taxon>
        <taxon>Thermoprotei</taxon>
        <taxon>Thermoproteales</taxon>
        <taxon>Thermoproteaceae</taxon>
        <taxon>Thermoproteus</taxon>
    </lineage>
</organism>
<dbReference type="GeneID" id="10360583"/>
<dbReference type="STRING" id="999630.TUZN_1054"/>
<dbReference type="HOGENOM" id="CLU_2893471_0_0_2"/>
<dbReference type="KEGG" id="tuz:TUZN_1054"/>
<proteinExistence type="predicted"/>
<dbReference type="EMBL" id="CP002590">
    <property type="protein sequence ID" value="AEA12534.1"/>
    <property type="molecule type" value="Genomic_DNA"/>
</dbReference>
<accession>F2L6D8</accession>